<comment type="similarity">
    <text evidence="1">Belongs to the glycosyltransferase 2 family.</text>
</comment>
<keyword evidence="3 5" id="KW-0808">Transferase</keyword>
<dbReference type="AlphaFoldDB" id="F6B736"/>
<evidence type="ECO:0000313" key="5">
    <source>
        <dbReference type="EMBL" id="AEF94461.1"/>
    </source>
</evidence>
<dbReference type="GO" id="GO:0016757">
    <property type="term" value="F:glycosyltransferase activity"/>
    <property type="evidence" value="ECO:0007669"/>
    <property type="project" value="UniProtKB-KW"/>
</dbReference>
<dbReference type="STRING" id="868595.Desca_1608"/>
<accession>F6B736</accession>
<feature type="transmembrane region" description="Helical" evidence="4">
    <location>
        <begin position="420"/>
        <end position="439"/>
    </location>
</feature>
<keyword evidence="6" id="KW-1185">Reference proteome</keyword>
<dbReference type="eggNOG" id="COG1215">
    <property type="taxonomic scope" value="Bacteria"/>
</dbReference>
<feature type="transmembrane region" description="Helical" evidence="4">
    <location>
        <begin position="63"/>
        <end position="87"/>
    </location>
</feature>
<keyword evidence="2" id="KW-0328">Glycosyltransferase</keyword>
<proteinExistence type="inferred from homology"/>
<keyword evidence="4" id="KW-0812">Transmembrane</keyword>
<dbReference type="CDD" id="cd06423">
    <property type="entry name" value="CESA_like"/>
    <property type="match status" value="1"/>
</dbReference>
<dbReference type="PANTHER" id="PTHR43630:SF1">
    <property type="entry name" value="POLY-BETA-1,6-N-ACETYL-D-GLUCOSAMINE SYNTHASE"/>
    <property type="match status" value="1"/>
</dbReference>
<dbReference type="InterPro" id="IPR029044">
    <property type="entry name" value="Nucleotide-diphossugar_trans"/>
</dbReference>
<sequence>MEMPNVPLKQWPVNTIIKKHRYIEVNKKFWLGHGAALLWLLFSIVVSVPWLNDLGALIGKPLAVILIAGIGYVPGYINMFNVVSLLLDRQPQFKTTNPTDPVTVIIACRNEEKSISHTLRYIKDQDYQGLIRVIVVDNASIDKTAEIAQKAGEDLGIDIQVLFEEKPGKYNALNKALEHVNTEYAVTLDADTLLHKSAIRYLVSRIKSAPREVCAVAGAVLARNSRENLLTRLQEWDYFLGIASIKRMQGLYQGTLVAQGAYSLYRAEALREAGGWPDAIGEDIVLTWKFLNSEKKVFFEPLAVAFTEVPVTLKHLLRQRSRWARGMIEALKLFKPWQQPVKYVKYLTGINLIMPYLDLVYTFCWMPGLILAFFGKYWIVGPATLFVVPLALLQNYILYSYQRNVFRKLDLRIRRNRLGFVLYVLLYQMLMSPMSVIGYCQEILMLQRKWK</sequence>
<evidence type="ECO:0000256" key="2">
    <source>
        <dbReference type="ARBA" id="ARBA00022676"/>
    </source>
</evidence>
<dbReference type="SUPFAM" id="SSF53448">
    <property type="entry name" value="Nucleotide-diphospho-sugar transferases"/>
    <property type="match status" value="1"/>
</dbReference>
<evidence type="ECO:0000256" key="1">
    <source>
        <dbReference type="ARBA" id="ARBA00006739"/>
    </source>
</evidence>
<dbReference type="EMBL" id="CP002736">
    <property type="protein sequence ID" value="AEF94461.1"/>
    <property type="molecule type" value="Genomic_DNA"/>
</dbReference>
<evidence type="ECO:0000313" key="6">
    <source>
        <dbReference type="Proteomes" id="UP000009226"/>
    </source>
</evidence>
<feature type="transmembrane region" description="Helical" evidence="4">
    <location>
        <begin position="352"/>
        <end position="373"/>
    </location>
</feature>
<keyword evidence="4" id="KW-0472">Membrane</keyword>
<dbReference type="Proteomes" id="UP000009226">
    <property type="component" value="Chromosome"/>
</dbReference>
<name>F6B736_DESCC</name>
<dbReference type="PANTHER" id="PTHR43630">
    <property type="entry name" value="POLY-BETA-1,6-N-ACETYL-D-GLUCOSAMINE SYNTHASE"/>
    <property type="match status" value="1"/>
</dbReference>
<protein>
    <submittedName>
        <fullName evidence="5">Glycosyl transferase family 2</fullName>
    </submittedName>
</protein>
<dbReference type="Pfam" id="PF13641">
    <property type="entry name" value="Glyco_tranf_2_3"/>
    <property type="match status" value="1"/>
</dbReference>
<reference evidence="5" key="1">
    <citation type="submission" date="2011-05" db="EMBL/GenBank/DDBJ databases">
        <title>Complete sequence of Desulfotomaculum carboxydivorans CO-1-SRB.</title>
        <authorList>
            <consortium name="US DOE Joint Genome Institute"/>
            <person name="Lucas S."/>
            <person name="Han J."/>
            <person name="Lapidus A."/>
            <person name="Cheng J.-F."/>
            <person name="Goodwin L."/>
            <person name="Pitluck S."/>
            <person name="Peters L."/>
            <person name="Mikhailova N."/>
            <person name="Lu M."/>
            <person name="Han C."/>
            <person name="Tapia R."/>
            <person name="Land M."/>
            <person name="Hauser L."/>
            <person name="Kyrpides N."/>
            <person name="Ivanova N."/>
            <person name="Pagani I."/>
            <person name="Stams A."/>
            <person name="Plugge C."/>
            <person name="Muyzer G."/>
            <person name="Kuever J."/>
            <person name="Parshina S."/>
            <person name="Ivanova A."/>
            <person name="Nazina T."/>
            <person name="Woyke T."/>
        </authorList>
    </citation>
    <scope>NUCLEOTIDE SEQUENCE [LARGE SCALE GENOMIC DNA]</scope>
    <source>
        <strain evidence="5">CO-1-SRB</strain>
    </source>
</reference>
<evidence type="ECO:0000256" key="4">
    <source>
        <dbReference type="SAM" id="Phobius"/>
    </source>
</evidence>
<dbReference type="HOGENOM" id="CLU_023978_4_2_9"/>
<dbReference type="RefSeq" id="WP_013810278.1">
    <property type="nucleotide sequence ID" value="NC_015565.1"/>
</dbReference>
<organism evidence="5 6">
    <name type="scientific">Desulfotomaculum nigrificans (strain DSM 14880 / VKM B-2319 / CO-1-SRB)</name>
    <name type="common">Desulfotomaculum carboxydivorans</name>
    <dbReference type="NCBI Taxonomy" id="868595"/>
    <lineage>
        <taxon>Bacteria</taxon>
        <taxon>Bacillati</taxon>
        <taxon>Bacillota</taxon>
        <taxon>Clostridia</taxon>
        <taxon>Eubacteriales</taxon>
        <taxon>Desulfotomaculaceae</taxon>
        <taxon>Desulfotomaculum</taxon>
    </lineage>
</organism>
<dbReference type="KEGG" id="dca:Desca_1608"/>
<dbReference type="Gene3D" id="3.90.550.10">
    <property type="entry name" value="Spore Coat Polysaccharide Biosynthesis Protein SpsA, Chain A"/>
    <property type="match status" value="1"/>
</dbReference>
<keyword evidence="4" id="KW-1133">Transmembrane helix</keyword>
<feature type="transmembrane region" description="Helical" evidence="4">
    <location>
        <begin position="379"/>
        <end position="399"/>
    </location>
</feature>
<feature type="transmembrane region" description="Helical" evidence="4">
    <location>
        <begin position="29"/>
        <end position="51"/>
    </location>
</feature>
<gene>
    <name evidence="5" type="ordered locus">Desca_1608</name>
</gene>
<evidence type="ECO:0000256" key="3">
    <source>
        <dbReference type="ARBA" id="ARBA00022679"/>
    </source>
</evidence>